<dbReference type="GO" id="GO:0015935">
    <property type="term" value="C:small ribosomal subunit"/>
    <property type="evidence" value="ECO:0007669"/>
    <property type="project" value="TreeGrafter"/>
</dbReference>
<sequence length="470" mass="54828">MKQFHFNTNKKLVKLNYLLENSKIKSVSPCSQLENSVETVEMSKNVSLFFSLIEKPINLLFSIDQFIFEFSKKTHQQRKAGDFFHQLKERKKLSLFYGHLTRKQIFNIFTKAKKNKGSFSKNILCLLEKRLDVVLYRSGLAKTIAESRQLVKHKKILVNEKIVNVPSFSLNPGDLIEMTSKTGESLSNLIEFKAKTMKISPKSVRSAYSSRFKKTADSSLNYQHSKNFLNYNAKNPFHSQILCKLLIQLLCTKIKSRSFCSLLATLSPSTLPNTKQVHQNQPEHTLLTVLKWKCFSQKRLASFRKSEKYVAPKVGLKPQNGNQRSLYANQGFLQKKPLFWNQNVSGLEKHKIVKQRHSKTHKNSLRVINFKKNYGLVYRKNFLLFLNSLENSQKFQRVLGLNINKFLLKTSFSKQRYKVSPFSKNGAFRFLRPMNFEISYNLLSVIYLYSPQRVNFPFYIDLDLIQRSLR</sequence>
<evidence type="ECO:0000256" key="6">
    <source>
        <dbReference type="PROSITE-ProRule" id="PRU00182"/>
    </source>
</evidence>
<organism evidence="8">
    <name type="scientific">Micractinium sp. LBA 32</name>
    <dbReference type="NCBI Taxonomy" id="1759591"/>
    <lineage>
        <taxon>Eukaryota</taxon>
        <taxon>Viridiplantae</taxon>
        <taxon>Chlorophyta</taxon>
        <taxon>core chlorophytes</taxon>
        <taxon>Trebouxiophyceae</taxon>
        <taxon>Chlorellales</taxon>
        <taxon>Chlorellaceae</taxon>
        <taxon>Chlorella clade</taxon>
        <taxon>Micractinium</taxon>
    </lineage>
</organism>
<gene>
    <name evidence="8" type="primary">rps4</name>
</gene>
<dbReference type="NCBIfam" id="NF003717">
    <property type="entry name" value="PRK05327.1"/>
    <property type="match status" value="1"/>
</dbReference>
<dbReference type="InterPro" id="IPR036986">
    <property type="entry name" value="S4_RNA-bd_sf"/>
</dbReference>
<keyword evidence="8" id="KW-0496">Mitochondrion</keyword>
<dbReference type="PROSITE" id="PS50889">
    <property type="entry name" value="S4"/>
    <property type="match status" value="1"/>
</dbReference>
<evidence type="ECO:0000256" key="3">
    <source>
        <dbReference type="ARBA" id="ARBA00022884"/>
    </source>
</evidence>
<dbReference type="AlphaFoldDB" id="A0A411IKL8"/>
<dbReference type="SUPFAM" id="SSF55174">
    <property type="entry name" value="Alpha-L RNA-binding motif"/>
    <property type="match status" value="1"/>
</dbReference>
<comment type="similarity">
    <text evidence="1">Belongs to the universal ribosomal protein uS4 family.</text>
</comment>
<evidence type="ECO:0000256" key="4">
    <source>
        <dbReference type="ARBA" id="ARBA00022980"/>
    </source>
</evidence>
<dbReference type="InterPro" id="IPR022801">
    <property type="entry name" value="Ribosomal_uS4"/>
</dbReference>
<evidence type="ECO:0000256" key="5">
    <source>
        <dbReference type="ARBA" id="ARBA00023274"/>
    </source>
</evidence>
<dbReference type="SMART" id="SM00363">
    <property type="entry name" value="S4"/>
    <property type="match status" value="1"/>
</dbReference>
<keyword evidence="3 6" id="KW-0694">RNA-binding</keyword>
<dbReference type="GO" id="GO:0019843">
    <property type="term" value="F:rRNA binding"/>
    <property type="evidence" value="ECO:0007669"/>
    <property type="project" value="UniProtKB-KW"/>
</dbReference>
<keyword evidence="5" id="KW-0687">Ribonucleoprotein</keyword>
<evidence type="ECO:0000256" key="1">
    <source>
        <dbReference type="ARBA" id="ARBA00007465"/>
    </source>
</evidence>
<evidence type="ECO:0000256" key="2">
    <source>
        <dbReference type="ARBA" id="ARBA00022730"/>
    </source>
</evidence>
<dbReference type="InterPro" id="IPR018079">
    <property type="entry name" value="Ribosomal_uS4_CS"/>
</dbReference>
<dbReference type="PANTHER" id="PTHR11831:SF4">
    <property type="entry name" value="SMALL RIBOSOMAL SUBUNIT PROTEIN US4M"/>
    <property type="match status" value="1"/>
</dbReference>
<dbReference type="PANTHER" id="PTHR11831">
    <property type="entry name" value="30S 40S RIBOSOMAL PROTEIN"/>
    <property type="match status" value="1"/>
</dbReference>
<dbReference type="Pfam" id="PF01479">
    <property type="entry name" value="S4"/>
    <property type="match status" value="1"/>
</dbReference>
<dbReference type="InterPro" id="IPR002942">
    <property type="entry name" value="S4_RNA-bd"/>
</dbReference>
<dbReference type="PROSITE" id="PS00632">
    <property type="entry name" value="RIBOSOMAL_S4"/>
    <property type="match status" value="1"/>
</dbReference>
<dbReference type="GO" id="GO:0003735">
    <property type="term" value="F:structural constituent of ribosome"/>
    <property type="evidence" value="ECO:0007669"/>
    <property type="project" value="TreeGrafter"/>
</dbReference>
<protein>
    <submittedName>
        <fullName evidence="8">30S ribosomal protein S4</fullName>
    </submittedName>
</protein>
<proteinExistence type="inferred from homology"/>
<geneLocation type="mitochondrion" evidence="8"/>
<evidence type="ECO:0000313" key="8">
    <source>
        <dbReference type="EMBL" id="QBB88980.1"/>
    </source>
</evidence>
<feature type="domain" description="RNA-binding S4" evidence="7">
    <location>
        <begin position="129"/>
        <end position="191"/>
    </location>
</feature>
<keyword evidence="4 8" id="KW-0689">Ribosomal protein</keyword>
<dbReference type="Gene3D" id="3.10.290.10">
    <property type="entry name" value="RNA-binding S4 domain"/>
    <property type="match status" value="1"/>
</dbReference>
<dbReference type="GO" id="GO:0042274">
    <property type="term" value="P:ribosomal small subunit biogenesis"/>
    <property type="evidence" value="ECO:0007669"/>
    <property type="project" value="TreeGrafter"/>
</dbReference>
<dbReference type="EMBL" id="MH718999">
    <property type="protein sequence ID" value="QBB88980.1"/>
    <property type="molecule type" value="Genomic_DNA"/>
</dbReference>
<accession>A0A411IKL8</accession>
<dbReference type="Gene3D" id="1.10.1050.10">
    <property type="entry name" value="Ribosomal Protein S4 Delta 41, Chain A, domain 1"/>
    <property type="match status" value="1"/>
</dbReference>
<reference evidence="8" key="1">
    <citation type="submission" date="2018-08" db="EMBL/GenBank/DDBJ databases">
        <title>Complete mitochondrial genome of the green algae Micractinium sp. LBA 32.</title>
        <authorList>
            <person name="Hadi S.I.I.A."/>
            <person name="Steindorff A.S."/>
            <person name="Formighieri E.F."/>
            <person name="Brasil B.S.A.F."/>
            <person name="Oliveira G.C."/>
        </authorList>
    </citation>
    <scope>NUCLEOTIDE SEQUENCE</scope>
    <source>
        <strain evidence="8">LBA 32</strain>
    </source>
</reference>
<name>A0A411IKL8_9CHLO</name>
<dbReference type="CDD" id="cd00165">
    <property type="entry name" value="S4"/>
    <property type="match status" value="1"/>
</dbReference>
<keyword evidence="2 6" id="KW-0699">rRNA-binding</keyword>
<evidence type="ECO:0000259" key="7">
    <source>
        <dbReference type="SMART" id="SM00363"/>
    </source>
</evidence>